<dbReference type="Proteomes" id="UP000234331">
    <property type="component" value="Unassembled WGS sequence"/>
</dbReference>
<organism evidence="1 2">
    <name type="scientific">Frankia canadensis</name>
    <dbReference type="NCBI Taxonomy" id="1836972"/>
    <lineage>
        <taxon>Bacteria</taxon>
        <taxon>Bacillati</taxon>
        <taxon>Actinomycetota</taxon>
        <taxon>Actinomycetes</taxon>
        <taxon>Frankiales</taxon>
        <taxon>Frankiaceae</taxon>
        <taxon>Frankia</taxon>
    </lineage>
</organism>
<dbReference type="AlphaFoldDB" id="A0A2I2KPM5"/>
<accession>A0A2I2KPM5</accession>
<proteinExistence type="predicted"/>
<name>A0A2I2KPM5_9ACTN</name>
<evidence type="ECO:0000313" key="2">
    <source>
        <dbReference type="Proteomes" id="UP000234331"/>
    </source>
</evidence>
<dbReference type="EMBL" id="FZMO01000110">
    <property type="protein sequence ID" value="SNQ47589.1"/>
    <property type="molecule type" value="Genomic_DNA"/>
</dbReference>
<keyword evidence="2" id="KW-1185">Reference proteome</keyword>
<reference evidence="1 2" key="1">
    <citation type="submission" date="2017-06" db="EMBL/GenBank/DDBJ databases">
        <authorList>
            <person name="Kim H.J."/>
            <person name="Triplett B.A."/>
        </authorList>
    </citation>
    <scope>NUCLEOTIDE SEQUENCE [LARGE SCALE GENOMIC DNA]</scope>
    <source>
        <strain evidence="1">FRACA_ARgP5</strain>
    </source>
</reference>
<evidence type="ECO:0000313" key="1">
    <source>
        <dbReference type="EMBL" id="SNQ47589.1"/>
    </source>
</evidence>
<protein>
    <submittedName>
        <fullName evidence="1">Uncharacterized protein</fullName>
    </submittedName>
</protein>
<dbReference type="Gene3D" id="3.90.226.10">
    <property type="entry name" value="2-enoyl-CoA Hydratase, Chain A, domain 1"/>
    <property type="match status" value="1"/>
</dbReference>
<sequence length="104" mass="11199">MADAGRGDDDAALNLLDDDDLWVGVLTGTPTVFCAGSDLTAGGDNVTERCGEYGVVRRHRRTPLIAARRSSPRSRAPRSVAAWRSCWPVTSSWRAPTPGSACRR</sequence>
<gene>
    <name evidence="1" type="ORF">FRACA_1980007</name>
</gene>
<dbReference type="InterPro" id="IPR029045">
    <property type="entry name" value="ClpP/crotonase-like_dom_sf"/>
</dbReference>
<dbReference type="SUPFAM" id="SSF52096">
    <property type="entry name" value="ClpP/crotonase"/>
    <property type="match status" value="1"/>
</dbReference>